<reference evidence="3" key="1">
    <citation type="submission" date="2016-10" db="EMBL/GenBank/DDBJ databases">
        <authorList>
            <person name="Varghese N."/>
            <person name="Submissions S."/>
        </authorList>
    </citation>
    <scope>NUCLEOTIDE SEQUENCE [LARGE SCALE GENOMIC DNA]</scope>
    <source>
        <strain evidence="3">XBD2006</strain>
    </source>
</reference>
<dbReference type="Proteomes" id="UP000183047">
    <property type="component" value="Unassembled WGS sequence"/>
</dbReference>
<dbReference type="Gene3D" id="3.40.630.30">
    <property type="match status" value="1"/>
</dbReference>
<dbReference type="PROSITE" id="PS51186">
    <property type="entry name" value="GNAT"/>
    <property type="match status" value="1"/>
</dbReference>
<protein>
    <submittedName>
        <fullName evidence="2">Acetyltransferase (GNAT) family protein</fullName>
    </submittedName>
</protein>
<name>A0A1G5DE26_9FIRM</name>
<dbReference type="InterPro" id="IPR016181">
    <property type="entry name" value="Acyl_CoA_acyltransferase"/>
</dbReference>
<dbReference type="EMBL" id="FMUR01000008">
    <property type="protein sequence ID" value="SCY13089.1"/>
    <property type="molecule type" value="Genomic_DNA"/>
</dbReference>
<dbReference type="AlphaFoldDB" id="A0A1G5DE26"/>
<keyword evidence="3" id="KW-1185">Reference proteome</keyword>
<dbReference type="CDD" id="cd04301">
    <property type="entry name" value="NAT_SF"/>
    <property type="match status" value="1"/>
</dbReference>
<dbReference type="Pfam" id="PF13508">
    <property type="entry name" value="Acetyltransf_7"/>
    <property type="match status" value="1"/>
</dbReference>
<evidence type="ECO:0000313" key="2">
    <source>
        <dbReference type="EMBL" id="SCY13089.1"/>
    </source>
</evidence>
<proteinExistence type="predicted"/>
<gene>
    <name evidence="2" type="ORF">SAMN02910451_01486</name>
</gene>
<evidence type="ECO:0000313" key="3">
    <source>
        <dbReference type="Proteomes" id="UP000183047"/>
    </source>
</evidence>
<organism evidence="2 3">
    <name type="scientific">Butyrivibrio hungatei</name>
    <dbReference type="NCBI Taxonomy" id="185008"/>
    <lineage>
        <taxon>Bacteria</taxon>
        <taxon>Bacillati</taxon>
        <taxon>Bacillota</taxon>
        <taxon>Clostridia</taxon>
        <taxon>Lachnospirales</taxon>
        <taxon>Lachnospiraceae</taxon>
        <taxon>Butyrivibrio</taxon>
    </lineage>
</organism>
<dbReference type="SUPFAM" id="SSF55729">
    <property type="entry name" value="Acyl-CoA N-acyltransferases (Nat)"/>
    <property type="match status" value="1"/>
</dbReference>
<accession>A0A1G5DE26</accession>
<feature type="domain" description="N-acetyltransferase" evidence="1">
    <location>
        <begin position="1"/>
        <end position="137"/>
    </location>
</feature>
<sequence length="137" mass="15570">MKIRITNDGNEQDIADVFEMLKAYNLSKLETSDVDPVGVYYDDESGRKLAGLTGETFGNWLCIKYLVVDESLRGQGIGSKLLKAAEEEAKKRGCKYSFVDTFSFQAPAFYVKHGYKEVFALKEYPITGARYYYTKEL</sequence>
<keyword evidence="2" id="KW-0808">Transferase</keyword>
<evidence type="ECO:0000259" key="1">
    <source>
        <dbReference type="PROSITE" id="PS51186"/>
    </source>
</evidence>
<dbReference type="InterPro" id="IPR000182">
    <property type="entry name" value="GNAT_dom"/>
</dbReference>
<dbReference type="OrthoDB" id="9787920at2"/>
<dbReference type="GO" id="GO:0016747">
    <property type="term" value="F:acyltransferase activity, transferring groups other than amino-acyl groups"/>
    <property type="evidence" value="ECO:0007669"/>
    <property type="project" value="InterPro"/>
</dbReference>